<dbReference type="Pfam" id="PF26639">
    <property type="entry name" value="Het-6_barrel"/>
    <property type="match status" value="1"/>
</dbReference>
<dbReference type="Proteomes" id="UP001321760">
    <property type="component" value="Unassembled WGS sequence"/>
</dbReference>
<organism evidence="3 4">
    <name type="scientific">Podospora aff. communis PSN243</name>
    <dbReference type="NCBI Taxonomy" id="3040156"/>
    <lineage>
        <taxon>Eukaryota</taxon>
        <taxon>Fungi</taxon>
        <taxon>Dikarya</taxon>
        <taxon>Ascomycota</taxon>
        <taxon>Pezizomycotina</taxon>
        <taxon>Sordariomycetes</taxon>
        <taxon>Sordariomycetidae</taxon>
        <taxon>Sordariales</taxon>
        <taxon>Podosporaceae</taxon>
        <taxon>Podospora</taxon>
    </lineage>
</organism>
<dbReference type="EMBL" id="MU865940">
    <property type="protein sequence ID" value="KAK4448890.1"/>
    <property type="molecule type" value="Genomic_DNA"/>
</dbReference>
<evidence type="ECO:0000259" key="2">
    <source>
        <dbReference type="Pfam" id="PF06985"/>
    </source>
</evidence>
<reference evidence="3" key="2">
    <citation type="submission" date="2023-05" db="EMBL/GenBank/DDBJ databases">
        <authorList>
            <consortium name="Lawrence Berkeley National Laboratory"/>
            <person name="Steindorff A."/>
            <person name="Hensen N."/>
            <person name="Bonometti L."/>
            <person name="Westerberg I."/>
            <person name="Brannstrom I.O."/>
            <person name="Guillou S."/>
            <person name="Cros-Aarteil S."/>
            <person name="Calhoun S."/>
            <person name="Haridas S."/>
            <person name="Kuo A."/>
            <person name="Mondo S."/>
            <person name="Pangilinan J."/>
            <person name="Riley R."/>
            <person name="Labutti K."/>
            <person name="Andreopoulos B."/>
            <person name="Lipzen A."/>
            <person name="Chen C."/>
            <person name="Yanf M."/>
            <person name="Daum C."/>
            <person name="Ng V."/>
            <person name="Clum A."/>
            <person name="Ohm R."/>
            <person name="Martin F."/>
            <person name="Silar P."/>
            <person name="Natvig D."/>
            <person name="Lalanne C."/>
            <person name="Gautier V."/>
            <person name="Ament-Velasquez S.L."/>
            <person name="Kruys A."/>
            <person name="Hutchinson M.I."/>
            <person name="Powell A.J."/>
            <person name="Barry K."/>
            <person name="Miller A.N."/>
            <person name="Grigoriev I.V."/>
            <person name="Debuchy R."/>
            <person name="Gladieux P."/>
            <person name="Thoren M.H."/>
            <person name="Johannesson H."/>
        </authorList>
    </citation>
    <scope>NUCLEOTIDE SEQUENCE</scope>
    <source>
        <strain evidence="3">PSN243</strain>
    </source>
</reference>
<dbReference type="AlphaFoldDB" id="A0AAV9GLK6"/>
<dbReference type="InterPro" id="IPR052895">
    <property type="entry name" value="HetReg/Transcr_Mod"/>
</dbReference>
<accession>A0AAV9GLK6</accession>
<proteinExistence type="predicted"/>
<name>A0AAV9GLK6_9PEZI</name>
<feature type="domain" description="Heterokaryon incompatibility" evidence="2">
    <location>
        <begin position="110"/>
        <end position="289"/>
    </location>
</feature>
<protein>
    <submittedName>
        <fullName evidence="3">Heterokaryon incompatibility protein-domain-containing protein</fullName>
    </submittedName>
</protein>
<dbReference type="InterPro" id="IPR010730">
    <property type="entry name" value="HET"/>
</dbReference>
<dbReference type="Pfam" id="PF06985">
    <property type="entry name" value="HET"/>
    <property type="match status" value="1"/>
</dbReference>
<sequence>MAFSHVPLTGDEIRHLTVLPGQSGSTIRCELQNISLGDYSVHPEGIYRWSNGGIHWVRPVPEPGVPVPDDLEWPLQSGPESVTKTIDHDALPKFFGASPSLAGLPLVPEYEALSYTWGDSSQKRTIGLNGIDFDVTTNLHAALNRLRLPDSKRLLWVDAICIDQTNTDERAAQVPRMREIYQRAQRVVIWLGMESQDSSLAMSVLEGLGGSHEQTKDIKNKSGEWYGPQYDLMRAYGREASEANTKRTIEKLSELDLMSPGDVTEEGWAAMEKLLLERPYWKRVWIIQEVAYAREVIIHCGEATLAWSAFEYLPMRSDWRRFFKEAERFRLAALESGVVRLLGSRSESREVSRKFGFEKESTTLLNRLTDFWDYGSTDPRDKIYALLGLPAIDYDIVLPKVDYKANVATVFSQVALAIMEHERTLDILCLPHPDSENRKFGLPSWVPDWTTKPSTVPILRMYSGLSRSFKAAGDSVPCGPSFRHGAAKRLVDEWSDAPLFDMELVEADRSEEEPALKRHAGKGQLKEAEKGRTGRESSGKGYIMRGSERLGSYGGLSDRRFDGDGNEPTPFDPTLSVNGIKCGTIMSDCEEIPLEAFKTDEWRTYLSKWEDMFHPDSLFDMSDEQALPPHADFLWTMLKGEISHMPGIPGIPWRQVLYDQYVTWSGRKELSESPWSPLFPRLRDIGEVLLERMPGWKFGMVSMGMTAMVPSRAREGDVIIVLFGADVPIVLRPVEGSTGQYTLVGAAYIHGLMYGSALEELEKGEVTEETFGMDISDLATLQPKSVAVRNVSAERQEDIDGANNLVNDISTVGHPQPTRHADVAVGLHNSYQFSSLVYLSVFAALKNQSPVVVASVSTLVNTPSALYRSCVPSTYGGVLLAATSSVKMAQAVVSYRLRVKSTFRGFDKIPAPRLAVLKSSV</sequence>
<feature type="compositionally biased region" description="Basic and acidic residues" evidence="1">
    <location>
        <begin position="524"/>
        <end position="538"/>
    </location>
</feature>
<feature type="region of interest" description="Disordered" evidence="1">
    <location>
        <begin position="508"/>
        <end position="574"/>
    </location>
</feature>
<gene>
    <name evidence="3" type="ORF">QBC34DRAFT_425980</name>
</gene>
<dbReference type="PANTHER" id="PTHR24148">
    <property type="entry name" value="ANKYRIN REPEAT DOMAIN-CONTAINING PROTEIN 39 HOMOLOG-RELATED"/>
    <property type="match status" value="1"/>
</dbReference>
<reference evidence="3" key="1">
    <citation type="journal article" date="2023" name="Mol. Phylogenet. Evol.">
        <title>Genome-scale phylogeny and comparative genomics of the fungal order Sordariales.</title>
        <authorList>
            <person name="Hensen N."/>
            <person name="Bonometti L."/>
            <person name="Westerberg I."/>
            <person name="Brannstrom I.O."/>
            <person name="Guillou S."/>
            <person name="Cros-Aarteil S."/>
            <person name="Calhoun S."/>
            <person name="Haridas S."/>
            <person name="Kuo A."/>
            <person name="Mondo S."/>
            <person name="Pangilinan J."/>
            <person name="Riley R."/>
            <person name="LaButti K."/>
            <person name="Andreopoulos B."/>
            <person name="Lipzen A."/>
            <person name="Chen C."/>
            <person name="Yan M."/>
            <person name="Daum C."/>
            <person name="Ng V."/>
            <person name="Clum A."/>
            <person name="Steindorff A."/>
            <person name="Ohm R.A."/>
            <person name="Martin F."/>
            <person name="Silar P."/>
            <person name="Natvig D.O."/>
            <person name="Lalanne C."/>
            <person name="Gautier V."/>
            <person name="Ament-Velasquez S.L."/>
            <person name="Kruys A."/>
            <person name="Hutchinson M.I."/>
            <person name="Powell A.J."/>
            <person name="Barry K."/>
            <person name="Miller A.N."/>
            <person name="Grigoriev I.V."/>
            <person name="Debuchy R."/>
            <person name="Gladieux P."/>
            <person name="Hiltunen Thoren M."/>
            <person name="Johannesson H."/>
        </authorList>
    </citation>
    <scope>NUCLEOTIDE SEQUENCE</scope>
    <source>
        <strain evidence="3">PSN243</strain>
    </source>
</reference>
<evidence type="ECO:0000256" key="1">
    <source>
        <dbReference type="SAM" id="MobiDB-lite"/>
    </source>
</evidence>
<evidence type="ECO:0000313" key="4">
    <source>
        <dbReference type="Proteomes" id="UP001321760"/>
    </source>
</evidence>
<keyword evidence="4" id="KW-1185">Reference proteome</keyword>
<dbReference type="PANTHER" id="PTHR24148:SF73">
    <property type="entry name" value="HET DOMAIN PROTEIN (AFU_ORTHOLOGUE AFUA_8G01020)"/>
    <property type="match status" value="1"/>
</dbReference>
<evidence type="ECO:0000313" key="3">
    <source>
        <dbReference type="EMBL" id="KAK4448890.1"/>
    </source>
</evidence>
<comment type="caution">
    <text evidence="3">The sequence shown here is derived from an EMBL/GenBank/DDBJ whole genome shotgun (WGS) entry which is preliminary data.</text>
</comment>